<feature type="domain" description="Saposin B-type" evidence="3">
    <location>
        <begin position="22"/>
        <end position="99"/>
    </location>
</feature>
<evidence type="ECO:0000256" key="1">
    <source>
        <dbReference type="ARBA" id="ARBA00023157"/>
    </source>
</evidence>
<gene>
    <name evidence="4" type="ORF">DME_LOCUS7911</name>
</gene>
<accession>A0A0N4U9W6</accession>
<evidence type="ECO:0000313" key="7">
    <source>
        <dbReference type="WBParaSite" id="DME_0000390601-mRNA-1"/>
    </source>
</evidence>
<evidence type="ECO:0000313" key="6">
    <source>
        <dbReference type="Proteomes" id="UP000274756"/>
    </source>
</evidence>
<sequence>MRMIIAILLSLVVIQAAVTKVDFDKCKFCVDVVTDVKEYLVKEGNSTEKFLEDHCIAAANNHDWKKLVCETLLTAVEELLRLIKIQMNPSEICLKLKAC</sequence>
<evidence type="ECO:0000256" key="2">
    <source>
        <dbReference type="SAM" id="SignalP"/>
    </source>
</evidence>
<dbReference type="InterPro" id="IPR008139">
    <property type="entry name" value="SaposinB_dom"/>
</dbReference>
<keyword evidence="6" id="KW-1185">Reference proteome</keyword>
<evidence type="ECO:0000313" key="5">
    <source>
        <dbReference type="Proteomes" id="UP000038040"/>
    </source>
</evidence>
<protein>
    <submittedName>
        <fullName evidence="7">Saposin B-type domain-containing protein</fullName>
    </submittedName>
</protein>
<dbReference type="EMBL" id="UYYG01001164">
    <property type="protein sequence ID" value="VDN57938.1"/>
    <property type="molecule type" value="Genomic_DNA"/>
</dbReference>
<evidence type="ECO:0000259" key="3">
    <source>
        <dbReference type="PROSITE" id="PS50015"/>
    </source>
</evidence>
<dbReference type="Gene3D" id="1.10.225.10">
    <property type="entry name" value="Saposin-like"/>
    <property type="match status" value="1"/>
</dbReference>
<dbReference type="WBParaSite" id="DME_0000390601-mRNA-1">
    <property type="protein sequence ID" value="DME_0000390601-mRNA-1"/>
    <property type="gene ID" value="DME_0000390601"/>
</dbReference>
<dbReference type="Proteomes" id="UP000274756">
    <property type="component" value="Unassembled WGS sequence"/>
</dbReference>
<reference evidence="7" key="1">
    <citation type="submission" date="2017-02" db="UniProtKB">
        <authorList>
            <consortium name="WormBaseParasite"/>
        </authorList>
    </citation>
    <scope>IDENTIFICATION</scope>
</reference>
<feature type="signal peptide" evidence="2">
    <location>
        <begin position="1"/>
        <end position="19"/>
    </location>
</feature>
<dbReference type="InterPro" id="IPR011001">
    <property type="entry name" value="Saposin-like"/>
</dbReference>
<keyword evidence="2" id="KW-0732">Signal</keyword>
<organism evidence="5 7">
    <name type="scientific">Dracunculus medinensis</name>
    <name type="common">Guinea worm</name>
    <dbReference type="NCBI Taxonomy" id="318479"/>
    <lineage>
        <taxon>Eukaryota</taxon>
        <taxon>Metazoa</taxon>
        <taxon>Ecdysozoa</taxon>
        <taxon>Nematoda</taxon>
        <taxon>Chromadorea</taxon>
        <taxon>Rhabditida</taxon>
        <taxon>Spirurina</taxon>
        <taxon>Dracunculoidea</taxon>
        <taxon>Dracunculidae</taxon>
        <taxon>Dracunculus</taxon>
    </lineage>
</organism>
<dbReference type="AlphaFoldDB" id="A0A0N4U9W6"/>
<reference evidence="4 6" key="2">
    <citation type="submission" date="2018-11" db="EMBL/GenBank/DDBJ databases">
        <authorList>
            <consortium name="Pathogen Informatics"/>
        </authorList>
    </citation>
    <scope>NUCLEOTIDE SEQUENCE [LARGE SCALE GENOMIC DNA]</scope>
</reference>
<name>A0A0N4U9W6_DRAME</name>
<keyword evidence="1" id="KW-1015">Disulfide bond</keyword>
<dbReference type="SUPFAM" id="SSF47862">
    <property type="entry name" value="Saposin"/>
    <property type="match status" value="1"/>
</dbReference>
<evidence type="ECO:0000313" key="4">
    <source>
        <dbReference type="EMBL" id="VDN57938.1"/>
    </source>
</evidence>
<dbReference type="PROSITE" id="PS50015">
    <property type="entry name" value="SAP_B"/>
    <property type="match status" value="1"/>
</dbReference>
<feature type="chain" id="PRO_5033230106" evidence="2">
    <location>
        <begin position="20"/>
        <end position="99"/>
    </location>
</feature>
<proteinExistence type="predicted"/>
<dbReference type="Proteomes" id="UP000038040">
    <property type="component" value="Unplaced"/>
</dbReference>